<keyword evidence="7 12" id="KW-0472">Membrane</keyword>
<dbReference type="GO" id="GO:0007160">
    <property type="term" value="P:cell-matrix adhesion"/>
    <property type="evidence" value="ECO:0007669"/>
    <property type="project" value="InterPro"/>
</dbReference>
<evidence type="ECO:0000259" key="13">
    <source>
        <dbReference type="PROSITE" id="PS50026"/>
    </source>
</evidence>
<evidence type="ECO:0008006" key="19">
    <source>
        <dbReference type="Google" id="ProtNLM"/>
    </source>
</evidence>
<dbReference type="PROSITE" id="PS50856">
    <property type="entry name" value="AMOP"/>
    <property type="match status" value="1"/>
</dbReference>
<dbReference type="PANTHER" id="PTHR24034">
    <property type="entry name" value="EGF-LIKE DOMAIN-CONTAINING PROTEIN"/>
    <property type="match status" value="1"/>
</dbReference>
<evidence type="ECO:0000313" key="18">
    <source>
        <dbReference type="Proteomes" id="UP001497497"/>
    </source>
</evidence>
<comment type="caution">
    <text evidence="10">Lacks conserved residue(s) required for the propagation of feature annotation.</text>
</comment>
<feature type="domain" description="EGF-like" evidence="13">
    <location>
        <begin position="1434"/>
        <end position="1473"/>
    </location>
</feature>
<feature type="domain" description="EGF-like" evidence="13">
    <location>
        <begin position="1519"/>
        <end position="1558"/>
    </location>
</feature>
<dbReference type="Gene3D" id="2.170.300.10">
    <property type="entry name" value="Tie2 ligand-binding domain superfamily"/>
    <property type="match status" value="1"/>
</dbReference>
<evidence type="ECO:0000256" key="5">
    <source>
        <dbReference type="ARBA" id="ARBA00022729"/>
    </source>
</evidence>
<feature type="domain" description="EGF-like" evidence="13">
    <location>
        <begin position="1265"/>
        <end position="1303"/>
    </location>
</feature>
<dbReference type="SUPFAM" id="SSF57196">
    <property type="entry name" value="EGF/Laminin"/>
    <property type="match status" value="3"/>
</dbReference>
<feature type="domain" description="EGF-like" evidence="13">
    <location>
        <begin position="1015"/>
        <end position="1054"/>
    </location>
</feature>
<dbReference type="InterPro" id="IPR026823">
    <property type="entry name" value="cEGF"/>
</dbReference>
<dbReference type="PROSITE" id="PS00022">
    <property type="entry name" value="EGF_1"/>
    <property type="match status" value="1"/>
</dbReference>
<evidence type="ECO:0000256" key="4">
    <source>
        <dbReference type="ARBA" id="ARBA00022536"/>
    </source>
</evidence>
<keyword evidence="18" id="KW-1185">Reference proteome</keyword>
<keyword evidence="3" id="KW-0964">Secreted</keyword>
<keyword evidence="4 10" id="KW-0245">EGF-like domain</keyword>
<dbReference type="PROSITE" id="PS01187">
    <property type="entry name" value="EGF_CA"/>
    <property type="match status" value="5"/>
</dbReference>
<evidence type="ECO:0000256" key="1">
    <source>
        <dbReference type="ARBA" id="ARBA00004370"/>
    </source>
</evidence>
<dbReference type="InterPro" id="IPR000742">
    <property type="entry name" value="EGF"/>
</dbReference>
<feature type="compositionally biased region" description="Polar residues" evidence="11">
    <location>
        <begin position="2041"/>
        <end position="2052"/>
    </location>
</feature>
<evidence type="ECO:0000256" key="6">
    <source>
        <dbReference type="ARBA" id="ARBA00022737"/>
    </source>
</evidence>
<keyword evidence="8 10" id="KW-1015">Disulfide bond</keyword>
<feature type="domain" description="EGF-like" evidence="13">
    <location>
        <begin position="1647"/>
        <end position="1689"/>
    </location>
</feature>
<dbReference type="InterPro" id="IPR001881">
    <property type="entry name" value="EGF-like_Ca-bd_dom"/>
</dbReference>
<dbReference type="EMBL" id="CAXITT010001116">
    <property type="protein sequence ID" value="CAL1547951.1"/>
    <property type="molecule type" value="Genomic_DNA"/>
</dbReference>
<dbReference type="SMART" id="SM00179">
    <property type="entry name" value="EGF_CA"/>
    <property type="match status" value="16"/>
</dbReference>
<organism evidence="17 18">
    <name type="scientific">Lymnaea stagnalis</name>
    <name type="common">Great pond snail</name>
    <name type="synonym">Helix stagnalis</name>
    <dbReference type="NCBI Taxonomy" id="6523"/>
    <lineage>
        <taxon>Eukaryota</taxon>
        <taxon>Metazoa</taxon>
        <taxon>Spiralia</taxon>
        <taxon>Lophotrochozoa</taxon>
        <taxon>Mollusca</taxon>
        <taxon>Gastropoda</taxon>
        <taxon>Heterobranchia</taxon>
        <taxon>Euthyneura</taxon>
        <taxon>Panpulmonata</taxon>
        <taxon>Hygrophila</taxon>
        <taxon>Lymnaeoidea</taxon>
        <taxon>Lymnaeidae</taxon>
        <taxon>Lymnaea</taxon>
    </lineage>
</organism>
<keyword evidence="12" id="KW-0812">Transmembrane</keyword>
<dbReference type="PRINTS" id="PR00011">
    <property type="entry name" value="EGFLAMININ"/>
</dbReference>
<feature type="domain" description="VWFD" evidence="16">
    <location>
        <begin position="344"/>
        <end position="545"/>
    </location>
</feature>
<feature type="region of interest" description="Disordered" evidence="11">
    <location>
        <begin position="1998"/>
        <end position="2098"/>
    </location>
</feature>
<dbReference type="CDD" id="cd00054">
    <property type="entry name" value="EGF_CA"/>
    <property type="match status" value="7"/>
</dbReference>
<dbReference type="Gene3D" id="2.10.25.10">
    <property type="entry name" value="Laminin"/>
    <property type="match status" value="17"/>
</dbReference>
<protein>
    <recommendedName>
        <fullName evidence="19">Mucin-like protein</fullName>
    </recommendedName>
</protein>
<name>A0AAV2ILC1_LYMST</name>
<dbReference type="FunFam" id="2.10.25.10:FF:000010">
    <property type="entry name" value="Pro-epidermal growth factor"/>
    <property type="match status" value="1"/>
</dbReference>
<gene>
    <name evidence="17" type="ORF">GSLYS_00021268001</name>
</gene>
<feature type="domain" description="EGF-like" evidence="13">
    <location>
        <begin position="1311"/>
        <end position="1348"/>
    </location>
</feature>
<evidence type="ECO:0000256" key="10">
    <source>
        <dbReference type="PROSITE-ProRule" id="PRU00076"/>
    </source>
</evidence>
<evidence type="ECO:0000256" key="2">
    <source>
        <dbReference type="ARBA" id="ARBA00004613"/>
    </source>
</evidence>
<dbReference type="Pfam" id="PF14670">
    <property type="entry name" value="FXa_inhibition"/>
    <property type="match status" value="1"/>
</dbReference>
<dbReference type="PROSITE" id="PS50026">
    <property type="entry name" value="EGF_3"/>
    <property type="match status" value="9"/>
</dbReference>
<dbReference type="PANTHER" id="PTHR24034:SF209">
    <property type="entry name" value="EGF-LIKE DOMAIN-CONTAINING PROTEIN"/>
    <property type="match status" value="1"/>
</dbReference>
<dbReference type="InterPro" id="IPR003886">
    <property type="entry name" value="NIDO_dom"/>
</dbReference>
<dbReference type="FunFam" id="2.10.25.10:FF:000014">
    <property type="entry name" value="Latent-transforming growth factor beta-binding protein 3"/>
    <property type="match status" value="2"/>
</dbReference>
<dbReference type="Pfam" id="PF12662">
    <property type="entry name" value="cEGF"/>
    <property type="match status" value="1"/>
</dbReference>
<feature type="domain" description="EGF-like" evidence="13">
    <location>
        <begin position="1097"/>
        <end position="1137"/>
    </location>
</feature>
<keyword evidence="5" id="KW-0732">Signal</keyword>
<dbReference type="InterPro" id="IPR005533">
    <property type="entry name" value="AMOP_dom"/>
</dbReference>
<keyword evidence="6" id="KW-0677">Repeat</keyword>
<feature type="domain" description="AMOP" evidence="14">
    <location>
        <begin position="207"/>
        <end position="333"/>
    </location>
</feature>
<dbReference type="InterPro" id="IPR049883">
    <property type="entry name" value="NOTCH1_EGF-like"/>
</dbReference>
<evidence type="ECO:0000256" key="7">
    <source>
        <dbReference type="ARBA" id="ARBA00023136"/>
    </source>
</evidence>
<dbReference type="GO" id="GO:0005509">
    <property type="term" value="F:calcium ion binding"/>
    <property type="evidence" value="ECO:0007669"/>
    <property type="project" value="InterPro"/>
</dbReference>
<dbReference type="GO" id="GO:0005576">
    <property type="term" value="C:extracellular region"/>
    <property type="evidence" value="ECO:0007669"/>
    <property type="project" value="UniProtKB-SubCell"/>
</dbReference>
<feature type="transmembrane region" description="Helical" evidence="12">
    <location>
        <begin position="1850"/>
        <end position="1876"/>
    </location>
</feature>
<dbReference type="InterPro" id="IPR001846">
    <property type="entry name" value="VWF_type-D"/>
</dbReference>
<sequence length="2098" mass="231866">MSRDEEFVSKKITIESLFPYGSQLSDTIFISVNGLLSVGRENSSFTPTRMPVGNQSLLAVYWADLDLLTGDETAEIFYQLYKKENATSDKSKEIFRAANAEVVKHSNDKKTYDALSVLVVTWVEVPADSSSDERVSFQCVVITDGETTYAMYIYSNGKMNFDPRTARSVEVGWGSINLDPKRSSYYTFDQILGNTGATGRWFFKIGERENFKVKCLNWYRTNQNDLQELSKRNAAIPPCPCNEFAAFASGLWLRSLERERCYDVIPIYGDYGRRCCYRLDGSFNFENRRPLAGSLQRYNAFGRQLGNHVINDIIPKKWCCDQSDLCDLYYTVRPTRSCVPTEWARALLFGDPHVITLDQEAYIFNGEGVYRILEINTSEVNFRMQGRTCRAVGSSGNLTDATIWCALAMMSTNNDTMRVSMNDNGTRMIIYANDQDYSVRYYSEQQFNATVNGMTLRRIDDSLQISSPDSVAVNVTLTNKLLEFSVVLDTKYKTKTKGLLGNFNDNKNDDYQFPDGRKPLSPNATEREKFSFGKAWAVTDAAASLFKFEYGQNLTAGADFVPEFLEEVNATLRAEAEKVCDSNNIPCVYDYIATRNSELAKTSAVSAINQKNITDIISNNAPVLTGVTNNEVTINGTFNVTLDAYDPDGENVSVVFLAGSHENLARSYNDLVCEVMLNKLECQFQLRTTEIISIAVIDTRKLQSEIVKIPVVACNSCSRRGQCNFNATRKTTESSYDLATCVCDKGYSGLDCEQDKDGCAFQPCPVGTGCLDSPAEKEASTGLAYSCTNCPSGFLLNGNKTKCEDINECYNTSSPVCGGNGDCINTIGGYTCSCHEGFRLNRKLHCVDIDECVENTHRCNQICGNTVGAYSCKCEPGFETFNDKFTCLKLNDTRDPCAKLNKTCEYGCRNTTSECFCQRGKKLKQDGQSCEDINECETSSVCSQNCINTDGNFLCTCYNGYKLNVDQTTCDTCSGNNYGRNCSMTCVCLGRAIRCDNVKGCICQSGWRGINCEQDVDECAVAGTCRVDQICINTNGSFMCICPDGYTELNGTCSNVNECLDPSQNSCTQRENCRDVPGTYICVCREGYFSANNSCQDIDECSSDISGCSHLCVNTDGSYNCECFPGYTLEDDRKTCRKKLDLCESSYLNCSFGCTIQNETAQCICATGYQLSTNNQDCLDINECTTRKHLCTGICINTVGSYNCSCNEGEKLQNDQRSCIECDSFHWGHECVNECKCSPSGSSQCSRTKGCVCRPGWAGLTCSNDIDECSATDPPCPSLSSCINTPGSYHCQCRVGYQLTKETLMNQTCVDIDECSNGSPCDVNCTNTMGSYSCSCPSGFRVEENKCTDIDECAVTQLNNCDQNCRNTNGKFACECNDGYVRNTSSNACDLIDLSLTCKTSNPCNQTCTAEGNSIVCSCQPGYILAQDGKNCNDDNECQSNPCIRGHCVNYDGGFSCSCDDGFHLSEDKLTCAECKPGYFGSNCSNECTCNSTNVESCNRTDGRCTCSQGWKGTNCSEDVNECSNTTLCLSNSYCLNSPGSYRCVCNIGFYRSGKMCLGCDANRYGQDCSQNCSCVQANTEDCNNTDGNCTCKEGWTGSHCQLDIDECQNTSFCKGPHENCNNLNGSVECGCGSGYERNQQDSTCRDINECLNPSLNNCESPKECNNTDGSKVCVCQPGYLATFNDICEENFKEFPLKVEFEYPNVTDDLLNTQTRVFRNLALKIEASLLDFGNKTIGRACLSIRITHFTRGSLIANTAVRIDQSYSSNPFYDAALLAKNLQTEKSLLIGNEPFNVTDVFLNNISVSLSDDVCQLYNQYKEQCTAAEKCSKDGFNTTVCRTPVPEDDLRLIIGLAVGIPLFLIAVVIVIIVVWCYVRQKKSVQQDHSSVHSSENTPFAQLYTGQIAPKRTFSIPALYSPDTYSETSDSVDSRDDKMGKSAGSGLPQSASAWVAAPAQSRQYPMTRSVEDLERNTSSFSWAQMAKLLDRFKNFEIKRPALRPNPVPMSTSMPPDTFPSTSRTLSPITSHQDRGVSSPEVLPQSVSLSSHQPTDAMSPDVFPQTEGLWPLERSPQRTRMRSPDVTDQPTSRKPTDVDVRH</sequence>
<evidence type="ECO:0000256" key="9">
    <source>
        <dbReference type="ARBA" id="ARBA00023180"/>
    </source>
</evidence>
<dbReference type="InterPro" id="IPR050751">
    <property type="entry name" value="ECM_structural_protein"/>
</dbReference>
<feature type="domain" description="EGF-like" evidence="13">
    <location>
        <begin position="805"/>
        <end position="847"/>
    </location>
</feature>
<feature type="domain" description="EGF-like" evidence="13">
    <location>
        <begin position="1055"/>
        <end position="1096"/>
    </location>
</feature>
<evidence type="ECO:0000313" key="17">
    <source>
        <dbReference type="EMBL" id="CAL1547951.1"/>
    </source>
</evidence>
<evidence type="ECO:0000259" key="16">
    <source>
        <dbReference type="PROSITE" id="PS51233"/>
    </source>
</evidence>
<dbReference type="InterPro" id="IPR018097">
    <property type="entry name" value="EGF_Ca-bd_CS"/>
</dbReference>
<dbReference type="PROSITE" id="PS51220">
    <property type="entry name" value="NIDO"/>
    <property type="match status" value="1"/>
</dbReference>
<feature type="disulfide bond" evidence="10">
    <location>
        <begin position="1315"/>
        <end position="1325"/>
    </location>
</feature>
<feature type="disulfide bond" evidence="10">
    <location>
        <begin position="1438"/>
        <end position="1448"/>
    </location>
</feature>
<dbReference type="SMART" id="SM00181">
    <property type="entry name" value="EGF"/>
    <property type="match status" value="23"/>
</dbReference>
<dbReference type="PROSITE" id="PS00010">
    <property type="entry name" value="ASX_HYDROXYL"/>
    <property type="match status" value="9"/>
</dbReference>
<feature type="domain" description="NIDO" evidence="15">
    <location>
        <begin position="60"/>
        <end position="208"/>
    </location>
</feature>
<dbReference type="Pfam" id="PF07645">
    <property type="entry name" value="EGF_CA"/>
    <property type="match status" value="12"/>
</dbReference>
<evidence type="ECO:0000256" key="11">
    <source>
        <dbReference type="SAM" id="MobiDB-lite"/>
    </source>
</evidence>
<comment type="subcellular location">
    <subcellularLocation>
        <location evidence="1">Membrane</location>
    </subcellularLocation>
    <subcellularLocation>
        <location evidence="2">Secreted</location>
    </subcellularLocation>
</comment>
<evidence type="ECO:0000256" key="3">
    <source>
        <dbReference type="ARBA" id="ARBA00022525"/>
    </source>
</evidence>
<evidence type="ECO:0000259" key="14">
    <source>
        <dbReference type="PROSITE" id="PS50856"/>
    </source>
</evidence>
<keyword evidence="9" id="KW-0325">Glycoprotein</keyword>
<dbReference type="Pfam" id="PF06119">
    <property type="entry name" value="NIDO"/>
    <property type="match status" value="1"/>
</dbReference>
<feature type="region of interest" description="Disordered" evidence="11">
    <location>
        <begin position="1921"/>
        <end position="1946"/>
    </location>
</feature>
<dbReference type="GO" id="GO:0016020">
    <property type="term" value="C:membrane"/>
    <property type="evidence" value="ECO:0007669"/>
    <property type="project" value="UniProtKB-SubCell"/>
</dbReference>
<accession>A0AAV2ILC1</accession>
<dbReference type="SMART" id="SM00539">
    <property type="entry name" value="NIDO"/>
    <property type="match status" value="1"/>
</dbReference>
<evidence type="ECO:0000259" key="15">
    <source>
        <dbReference type="PROSITE" id="PS51220"/>
    </source>
</evidence>
<dbReference type="PROSITE" id="PS01186">
    <property type="entry name" value="EGF_2"/>
    <property type="match status" value="12"/>
</dbReference>
<proteinExistence type="predicted"/>
<feature type="compositionally biased region" description="Polar residues" evidence="11">
    <location>
        <begin position="2005"/>
        <end position="2027"/>
    </location>
</feature>
<reference evidence="17 18" key="1">
    <citation type="submission" date="2024-04" db="EMBL/GenBank/DDBJ databases">
        <authorList>
            <consortium name="Genoscope - CEA"/>
            <person name="William W."/>
        </authorList>
    </citation>
    <scope>NUCLEOTIDE SEQUENCE [LARGE SCALE GENOMIC DNA]</scope>
</reference>
<dbReference type="SUPFAM" id="SSF57184">
    <property type="entry name" value="Growth factor receptor domain"/>
    <property type="match status" value="6"/>
</dbReference>
<dbReference type="Proteomes" id="UP001497497">
    <property type="component" value="Unassembled WGS sequence"/>
</dbReference>
<dbReference type="PROSITE" id="PS51233">
    <property type="entry name" value="VWFD"/>
    <property type="match status" value="1"/>
</dbReference>
<keyword evidence="12" id="KW-1133">Transmembrane helix</keyword>
<dbReference type="InterPro" id="IPR000152">
    <property type="entry name" value="EGF-type_Asp/Asn_hydroxyl_site"/>
</dbReference>
<dbReference type="SMART" id="SM00216">
    <property type="entry name" value="VWD"/>
    <property type="match status" value="1"/>
</dbReference>
<evidence type="ECO:0000256" key="8">
    <source>
        <dbReference type="ARBA" id="ARBA00023157"/>
    </source>
</evidence>
<dbReference type="InterPro" id="IPR009030">
    <property type="entry name" value="Growth_fac_rcpt_cys_sf"/>
</dbReference>
<evidence type="ECO:0000256" key="12">
    <source>
        <dbReference type="SAM" id="Phobius"/>
    </source>
</evidence>
<comment type="caution">
    <text evidence="17">The sequence shown here is derived from an EMBL/GenBank/DDBJ whole genome shotgun (WGS) entry which is preliminary data.</text>
</comment>